<name>X6P729_RETFI</name>
<protein>
    <recommendedName>
        <fullName evidence="1">PIK helical domain-containing protein</fullName>
    </recommendedName>
</protein>
<dbReference type="OrthoDB" id="67688at2759"/>
<dbReference type="PANTHER" id="PTHR10048:SF14">
    <property type="entry name" value="LD28067P"/>
    <property type="match status" value="1"/>
</dbReference>
<dbReference type="GO" id="GO:0048015">
    <property type="term" value="P:phosphatidylinositol-mediated signaling"/>
    <property type="evidence" value="ECO:0007669"/>
    <property type="project" value="TreeGrafter"/>
</dbReference>
<evidence type="ECO:0000313" key="3">
    <source>
        <dbReference type="Proteomes" id="UP000023152"/>
    </source>
</evidence>
<dbReference type="GO" id="GO:0035005">
    <property type="term" value="F:1-phosphatidylinositol-4-phosphate 3-kinase activity"/>
    <property type="evidence" value="ECO:0007669"/>
    <property type="project" value="TreeGrafter"/>
</dbReference>
<dbReference type="GO" id="GO:0016477">
    <property type="term" value="P:cell migration"/>
    <property type="evidence" value="ECO:0007669"/>
    <property type="project" value="TreeGrafter"/>
</dbReference>
<dbReference type="GO" id="GO:0005886">
    <property type="term" value="C:plasma membrane"/>
    <property type="evidence" value="ECO:0007669"/>
    <property type="project" value="TreeGrafter"/>
</dbReference>
<dbReference type="InterPro" id="IPR042236">
    <property type="entry name" value="PI3K_accessory_sf"/>
</dbReference>
<dbReference type="PANTHER" id="PTHR10048">
    <property type="entry name" value="PHOSPHATIDYLINOSITOL KINASE"/>
    <property type="match status" value="1"/>
</dbReference>
<gene>
    <name evidence="2" type="ORF">RFI_03235</name>
</gene>
<organism evidence="2 3">
    <name type="scientific">Reticulomyxa filosa</name>
    <dbReference type="NCBI Taxonomy" id="46433"/>
    <lineage>
        <taxon>Eukaryota</taxon>
        <taxon>Sar</taxon>
        <taxon>Rhizaria</taxon>
        <taxon>Retaria</taxon>
        <taxon>Foraminifera</taxon>
        <taxon>Monothalamids</taxon>
        <taxon>Reticulomyxidae</taxon>
        <taxon>Reticulomyxa</taxon>
    </lineage>
</organism>
<dbReference type="SMART" id="SM00145">
    <property type="entry name" value="PI3Ka"/>
    <property type="match status" value="1"/>
</dbReference>
<keyword evidence="3" id="KW-1185">Reference proteome</keyword>
<dbReference type="GO" id="GO:0005737">
    <property type="term" value="C:cytoplasm"/>
    <property type="evidence" value="ECO:0007669"/>
    <property type="project" value="TreeGrafter"/>
</dbReference>
<feature type="domain" description="PIK helical" evidence="1">
    <location>
        <begin position="1"/>
        <end position="151"/>
    </location>
</feature>
<dbReference type="SUPFAM" id="SSF48371">
    <property type="entry name" value="ARM repeat"/>
    <property type="match status" value="1"/>
</dbReference>
<dbReference type="Gene3D" id="3.30.1010.10">
    <property type="entry name" value="Phosphatidylinositol 3-kinase Catalytic Subunit, Chain A, domain 4"/>
    <property type="match status" value="1"/>
</dbReference>
<reference evidence="2 3" key="1">
    <citation type="journal article" date="2013" name="Curr. Biol.">
        <title>The Genome of the Foraminiferan Reticulomyxa filosa.</title>
        <authorList>
            <person name="Glockner G."/>
            <person name="Hulsmann N."/>
            <person name="Schleicher M."/>
            <person name="Noegel A.A."/>
            <person name="Eichinger L."/>
            <person name="Gallinger C."/>
            <person name="Pawlowski J."/>
            <person name="Sierra R."/>
            <person name="Euteneuer U."/>
            <person name="Pillet L."/>
            <person name="Moustafa A."/>
            <person name="Platzer M."/>
            <person name="Groth M."/>
            <person name="Szafranski K."/>
            <person name="Schliwa M."/>
        </authorList>
    </citation>
    <scope>NUCLEOTIDE SEQUENCE [LARGE SCALE GENOMIC DNA]</scope>
</reference>
<comment type="caution">
    <text evidence="2">The sequence shown here is derived from an EMBL/GenBank/DDBJ whole genome shotgun (WGS) entry which is preliminary data.</text>
</comment>
<evidence type="ECO:0000259" key="1">
    <source>
        <dbReference type="PROSITE" id="PS51545"/>
    </source>
</evidence>
<dbReference type="GO" id="GO:0016303">
    <property type="term" value="F:1-phosphatidylinositol-3-kinase activity"/>
    <property type="evidence" value="ECO:0007669"/>
    <property type="project" value="TreeGrafter"/>
</dbReference>
<dbReference type="PROSITE" id="PS51545">
    <property type="entry name" value="PIK_HELICAL"/>
    <property type="match status" value="1"/>
</dbReference>
<proteinExistence type="predicted"/>
<dbReference type="EMBL" id="ASPP01003082">
    <property type="protein sequence ID" value="ETO33864.1"/>
    <property type="molecule type" value="Genomic_DNA"/>
</dbReference>
<sequence>MEEKQLIWMARDLLWHDPSALPAFLRSVNWTSRLHIAEAHKYLKTWTQPLFFSDALEFLDYRYADITVREMAIKWLDEMHDSELQQYLLQLVQCLKYESHHDSALSRFLIRRGLRNPYQIGHYLFWHLKAEYHDLEVCERFGVIMEEYLKHAGEHSRQLFIQSTTLKRFELIAEKVFKAKHTQPPEQCKKLLRKELGKLNKDLPDLIQIPLNPRWSAKKIKIDKCRYMGSKKSFVDCL</sequence>
<dbReference type="InterPro" id="IPR001263">
    <property type="entry name" value="PI3K_accessory_dom"/>
</dbReference>
<dbReference type="Proteomes" id="UP000023152">
    <property type="component" value="Unassembled WGS sequence"/>
</dbReference>
<accession>X6P729</accession>
<dbReference type="GO" id="GO:0005942">
    <property type="term" value="C:phosphatidylinositol 3-kinase complex"/>
    <property type="evidence" value="ECO:0007669"/>
    <property type="project" value="TreeGrafter"/>
</dbReference>
<dbReference type="GO" id="GO:0043491">
    <property type="term" value="P:phosphatidylinositol 3-kinase/protein kinase B signal transduction"/>
    <property type="evidence" value="ECO:0007669"/>
    <property type="project" value="TreeGrafter"/>
</dbReference>
<evidence type="ECO:0000313" key="2">
    <source>
        <dbReference type="EMBL" id="ETO33864.1"/>
    </source>
</evidence>
<dbReference type="Pfam" id="PF00613">
    <property type="entry name" value="PI3Ka"/>
    <property type="match status" value="1"/>
</dbReference>
<dbReference type="InterPro" id="IPR015433">
    <property type="entry name" value="PI3/4_kinase"/>
</dbReference>
<dbReference type="InterPro" id="IPR016024">
    <property type="entry name" value="ARM-type_fold"/>
</dbReference>
<dbReference type="Gene3D" id="1.25.40.70">
    <property type="entry name" value="Phosphatidylinositol 3-kinase, accessory domain (PIK)"/>
    <property type="match status" value="1"/>
</dbReference>
<dbReference type="AlphaFoldDB" id="X6P729"/>